<dbReference type="SUPFAM" id="SSF48179">
    <property type="entry name" value="6-phosphogluconate dehydrogenase C-terminal domain-like"/>
    <property type="match status" value="1"/>
</dbReference>
<dbReference type="EMBL" id="JACHGK010000021">
    <property type="protein sequence ID" value="MBB6447429.1"/>
    <property type="molecule type" value="Genomic_DNA"/>
</dbReference>
<keyword evidence="3" id="KW-0520">NAD</keyword>
<feature type="domain" description="6-phosphogluconate dehydrogenase NADP-binding" evidence="5">
    <location>
        <begin position="3"/>
        <end position="162"/>
    </location>
</feature>
<feature type="active site" evidence="4">
    <location>
        <position position="171"/>
    </location>
</feature>
<dbReference type="InterPro" id="IPR029154">
    <property type="entry name" value="HIBADH-like_NADP-bd"/>
</dbReference>
<keyword evidence="2" id="KW-0560">Oxidoreductase</keyword>
<dbReference type="Pfam" id="PF03446">
    <property type="entry name" value="NAD_binding_2"/>
    <property type="match status" value="1"/>
</dbReference>
<dbReference type="InterPro" id="IPR002204">
    <property type="entry name" value="3-OH-isobutyrate_DH-rel_CS"/>
</dbReference>
<dbReference type="PANTHER" id="PTHR43060">
    <property type="entry name" value="3-HYDROXYISOBUTYRATE DEHYDROGENASE-LIKE 1, MITOCHONDRIAL-RELATED"/>
    <property type="match status" value="1"/>
</dbReference>
<evidence type="ECO:0000256" key="4">
    <source>
        <dbReference type="PIRSR" id="PIRSR000103-1"/>
    </source>
</evidence>
<organism evidence="7 8">
    <name type="scientific">Bacillus benzoevorans</name>
    <dbReference type="NCBI Taxonomy" id="1456"/>
    <lineage>
        <taxon>Bacteria</taxon>
        <taxon>Bacillati</taxon>
        <taxon>Bacillota</taxon>
        <taxon>Bacilli</taxon>
        <taxon>Bacillales</taxon>
        <taxon>Bacillaceae</taxon>
        <taxon>Bacillus</taxon>
    </lineage>
</organism>
<comment type="caution">
    <text evidence="7">The sequence shown here is derived from an EMBL/GenBank/DDBJ whole genome shotgun (WGS) entry which is preliminary data.</text>
</comment>
<dbReference type="PROSITE" id="PS00895">
    <property type="entry name" value="3_HYDROXYISOBUT_DH"/>
    <property type="match status" value="1"/>
</dbReference>
<evidence type="ECO:0000256" key="3">
    <source>
        <dbReference type="ARBA" id="ARBA00023027"/>
    </source>
</evidence>
<protein>
    <submittedName>
        <fullName evidence="7">3-hydroxyisobutyrate dehydrogenase-like beta-hydroxyacid dehydrogenase</fullName>
    </submittedName>
</protein>
<comment type="similarity">
    <text evidence="1">Belongs to the HIBADH-related family.</text>
</comment>
<evidence type="ECO:0000259" key="6">
    <source>
        <dbReference type="Pfam" id="PF14833"/>
    </source>
</evidence>
<feature type="domain" description="3-hydroxyisobutyrate dehydrogenase-like NAD-binding" evidence="6">
    <location>
        <begin position="165"/>
        <end position="285"/>
    </location>
</feature>
<evidence type="ECO:0000256" key="2">
    <source>
        <dbReference type="ARBA" id="ARBA00023002"/>
    </source>
</evidence>
<keyword evidence="8" id="KW-1185">Reference proteome</keyword>
<dbReference type="Proteomes" id="UP000531594">
    <property type="component" value="Unassembled WGS sequence"/>
</dbReference>
<gene>
    <name evidence="7" type="ORF">HNR53_004109</name>
</gene>
<dbReference type="InterPro" id="IPR006115">
    <property type="entry name" value="6PGDH_NADP-bd"/>
</dbReference>
<evidence type="ECO:0000313" key="7">
    <source>
        <dbReference type="EMBL" id="MBB6447429.1"/>
    </source>
</evidence>
<reference evidence="7 8" key="1">
    <citation type="submission" date="2020-08" db="EMBL/GenBank/DDBJ databases">
        <title>Genomic Encyclopedia of Type Strains, Phase IV (KMG-IV): sequencing the most valuable type-strain genomes for metagenomic binning, comparative biology and taxonomic classification.</title>
        <authorList>
            <person name="Goeker M."/>
        </authorList>
    </citation>
    <scope>NUCLEOTIDE SEQUENCE [LARGE SCALE GENOMIC DNA]</scope>
    <source>
        <strain evidence="7 8">DSM 5391</strain>
    </source>
</reference>
<dbReference type="SUPFAM" id="SSF51735">
    <property type="entry name" value="NAD(P)-binding Rossmann-fold domains"/>
    <property type="match status" value="1"/>
</dbReference>
<evidence type="ECO:0000259" key="5">
    <source>
        <dbReference type="Pfam" id="PF03446"/>
    </source>
</evidence>
<evidence type="ECO:0000256" key="1">
    <source>
        <dbReference type="ARBA" id="ARBA00009080"/>
    </source>
</evidence>
<dbReference type="InterPro" id="IPR015815">
    <property type="entry name" value="HIBADH-related"/>
</dbReference>
<dbReference type="PIRSF" id="PIRSF000103">
    <property type="entry name" value="HIBADH"/>
    <property type="match status" value="1"/>
</dbReference>
<dbReference type="GO" id="GO:0016054">
    <property type="term" value="P:organic acid catabolic process"/>
    <property type="evidence" value="ECO:0007669"/>
    <property type="project" value="UniProtKB-ARBA"/>
</dbReference>
<dbReference type="Gene3D" id="1.10.1040.10">
    <property type="entry name" value="N-(1-d-carboxylethyl)-l-norvaline Dehydrogenase, domain 2"/>
    <property type="match status" value="1"/>
</dbReference>
<dbReference type="AlphaFoldDB" id="A0A7X0HV63"/>
<dbReference type="GO" id="GO:0016491">
    <property type="term" value="F:oxidoreductase activity"/>
    <property type="evidence" value="ECO:0007669"/>
    <property type="project" value="UniProtKB-KW"/>
</dbReference>
<dbReference type="Pfam" id="PF14833">
    <property type="entry name" value="NAD_binding_11"/>
    <property type="match status" value="1"/>
</dbReference>
<evidence type="ECO:0000313" key="8">
    <source>
        <dbReference type="Proteomes" id="UP000531594"/>
    </source>
</evidence>
<dbReference type="GO" id="GO:0051287">
    <property type="term" value="F:NAD binding"/>
    <property type="evidence" value="ECO:0007669"/>
    <property type="project" value="InterPro"/>
</dbReference>
<dbReference type="InterPro" id="IPR008927">
    <property type="entry name" value="6-PGluconate_DH-like_C_sf"/>
</dbReference>
<dbReference type="PANTHER" id="PTHR43060:SF15">
    <property type="entry name" value="3-HYDROXYISOBUTYRATE DEHYDROGENASE-LIKE 1, MITOCHONDRIAL-RELATED"/>
    <property type="match status" value="1"/>
</dbReference>
<proteinExistence type="inferred from homology"/>
<dbReference type="InterPro" id="IPR013328">
    <property type="entry name" value="6PGD_dom2"/>
</dbReference>
<dbReference type="InterPro" id="IPR036291">
    <property type="entry name" value="NAD(P)-bd_dom_sf"/>
</dbReference>
<dbReference type="GO" id="GO:0050661">
    <property type="term" value="F:NADP binding"/>
    <property type="evidence" value="ECO:0007669"/>
    <property type="project" value="InterPro"/>
</dbReference>
<dbReference type="Gene3D" id="3.40.50.720">
    <property type="entry name" value="NAD(P)-binding Rossmann-like Domain"/>
    <property type="match status" value="1"/>
</dbReference>
<name>A0A7X0HV63_9BACI</name>
<accession>A0A7X0HV63</accession>
<sequence>MMKIGFIGLGTMGLPMAHNLLKSGYELIIYNRTKEKMSILEEKGAMIARSPKEVAAQSELVFTMLTADAAVEEVILGEDGIIDGAYPGLIVIDSSTIAPNTSKKVAEELALHDVEMLDAPVTGSEPQAIEGTLTFMVGGKKEIFEKCMDLFLVLGKIAYYMGGHGQGSYMKLANNSMAAINLLAFSEAITMATKAGIDPEVFMQVVSSGAARSAMAENKAAKVINRDFHPHFMAQLLHKDLGLASDTAKELEISAPVLALVKEIFQMAKAKGYGAEDMCAVVKCYEEWAGIKVTKASVEI</sequence>